<dbReference type="GeneID" id="63855418"/>
<dbReference type="Proteomes" id="UP000800039">
    <property type="component" value="Unassembled WGS sequence"/>
</dbReference>
<gene>
    <name evidence="1" type="ORF">K460DRAFT_422102</name>
</gene>
<proteinExistence type="predicted"/>
<organism evidence="1 2">
    <name type="scientific">Cucurbitaria berberidis CBS 394.84</name>
    <dbReference type="NCBI Taxonomy" id="1168544"/>
    <lineage>
        <taxon>Eukaryota</taxon>
        <taxon>Fungi</taxon>
        <taxon>Dikarya</taxon>
        <taxon>Ascomycota</taxon>
        <taxon>Pezizomycotina</taxon>
        <taxon>Dothideomycetes</taxon>
        <taxon>Pleosporomycetidae</taxon>
        <taxon>Pleosporales</taxon>
        <taxon>Pleosporineae</taxon>
        <taxon>Cucurbitariaceae</taxon>
        <taxon>Cucurbitaria</taxon>
    </lineage>
</organism>
<dbReference type="OrthoDB" id="3673440at2759"/>
<keyword evidence="2" id="KW-1185">Reference proteome</keyword>
<dbReference type="AlphaFoldDB" id="A0A9P4GR46"/>
<accession>A0A9P4GR46</accession>
<comment type="caution">
    <text evidence="1">The sequence shown here is derived from an EMBL/GenBank/DDBJ whole genome shotgun (WGS) entry which is preliminary data.</text>
</comment>
<dbReference type="RefSeq" id="XP_040792370.1">
    <property type="nucleotide sequence ID" value="XM_040938168.1"/>
</dbReference>
<sequence length="329" mass="37286">MRPYFNFMSKDGTIPTIDTRIKRKHVNAAIEQCLLLWKGLATILVPNQQDPENIFLRLPPELRNKVYTFALEIGPAPTSSIRIPYSSYSSKGQRMKHGSSTALRLCKQLYIEASSMMKAFDVAYIPVTASMNYVALIDSVLQHGPLSLSPTQSTIFAALTTFMNVHFHLHIGYWPSKDLADEEPNLNPNAAYSYGRARQALLIYSCASALVHQAQSYKNTNWEVRYYVHAGGQKKARQWLEWDGRLTKEFLRLEEQCCRFPNIKLVAEVYGELTWSLEGKAPGITRCITPSSTLWPSWPDDVPWRAFERVRSDEAVPLEDSPLHAGSGE</sequence>
<reference evidence="1" key="1">
    <citation type="submission" date="2020-01" db="EMBL/GenBank/DDBJ databases">
        <authorList>
            <consortium name="DOE Joint Genome Institute"/>
            <person name="Haridas S."/>
            <person name="Albert R."/>
            <person name="Binder M."/>
            <person name="Bloem J."/>
            <person name="Labutti K."/>
            <person name="Salamov A."/>
            <person name="Andreopoulos B."/>
            <person name="Baker S.E."/>
            <person name="Barry K."/>
            <person name="Bills G."/>
            <person name="Bluhm B.H."/>
            <person name="Cannon C."/>
            <person name="Castanera R."/>
            <person name="Culley D.E."/>
            <person name="Daum C."/>
            <person name="Ezra D."/>
            <person name="Gonzalez J.B."/>
            <person name="Henrissat B."/>
            <person name="Kuo A."/>
            <person name="Liang C."/>
            <person name="Lipzen A."/>
            <person name="Lutzoni F."/>
            <person name="Magnuson J."/>
            <person name="Mondo S."/>
            <person name="Nolan M."/>
            <person name="Ohm R."/>
            <person name="Pangilinan J."/>
            <person name="Park H.-J."/>
            <person name="Ramirez L."/>
            <person name="Alfaro M."/>
            <person name="Sun H."/>
            <person name="Tritt A."/>
            <person name="Yoshinaga Y."/>
            <person name="Zwiers L.-H."/>
            <person name="Turgeon B.G."/>
            <person name="Goodwin S.B."/>
            <person name="Spatafora J.W."/>
            <person name="Crous P.W."/>
            <person name="Grigoriev I.V."/>
        </authorList>
    </citation>
    <scope>NUCLEOTIDE SEQUENCE</scope>
    <source>
        <strain evidence="1">CBS 394.84</strain>
    </source>
</reference>
<protein>
    <submittedName>
        <fullName evidence="1">Uncharacterized protein</fullName>
    </submittedName>
</protein>
<name>A0A9P4GR46_9PLEO</name>
<evidence type="ECO:0000313" key="2">
    <source>
        <dbReference type="Proteomes" id="UP000800039"/>
    </source>
</evidence>
<evidence type="ECO:0000313" key="1">
    <source>
        <dbReference type="EMBL" id="KAF1849807.1"/>
    </source>
</evidence>
<dbReference type="EMBL" id="ML976614">
    <property type="protein sequence ID" value="KAF1849807.1"/>
    <property type="molecule type" value="Genomic_DNA"/>
</dbReference>